<dbReference type="PANTHER" id="PTHR30011">
    <property type="entry name" value="ALKANESULFONATE MONOOXYGENASE-RELATED"/>
    <property type="match status" value="1"/>
</dbReference>
<dbReference type="InterPro" id="IPR036661">
    <property type="entry name" value="Luciferase-like_sf"/>
</dbReference>
<proteinExistence type="predicted"/>
<keyword evidence="2" id="KW-0288">FMN</keyword>
<keyword evidence="3" id="KW-0560">Oxidoreductase</keyword>
<dbReference type="PANTHER" id="PTHR30011:SF16">
    <property type="entry name" value="C2H2 FINGER DOMAIN TRANSCRIPTION FACTOR (EUROFUNG)-RELATED"/>
    <property type="match status" value="1"/>
</dbReference>
<evidence type="ECO:0000256" key="1">
    <source>
        <dbReference type="ARBA" id="ARBA00022630"/>
    </source>
</evidence>
<sequence>MLSSPADDVKVLTTVTPIVAPTLEEAQAKLEDYKRYIDHEGALALVSGWTGIDMAELDPNQKVEYIENDAMRSILQGFAGMTVNEIAEKVALGGLGELIVGDPEQIADTLEEWMNIADIDGFNIVYSITPGSFEDFVELVVPVLQERGLVRTAYEEGTFRNNLFGHDQLRENHPAKQVRKQVVRELVTQ</sequence>
<dbReference type="SUPFAM" id="SSF51679">
    <property type="entry name" value="Bacterial luciferase-like"/>
    <property type="match status" value="1"/>
</dbReference>
<evidence type="ECO:0000256" key="4">
    <source>
        <dbReference type="ARBA" id="ARBA00023033"/>
    </source>
</evidence>
<dbReference type="RefSeq" id="WP_381434647.1">
    <property type="nucleotide sequence ID" value="NZ_JBHSNO010000005.1"/>
</dbReference>
<keyword evidence="4" id="KW-0503">Monooxygenase</keyword>
<dbReference type="InterPro" id="IPR051260">
    <property type="entry name" value="Diverse_substr_monoxygenases"/>
</dbReference>
<evidence type="ECO:0000313" key="6">
    <source>
        <dbReference type="Proteomes" id="UP001596109"/>
    </source>
</evidence>
<comment type="caution">
    <text evidence="5">The sequence shown here is derived from an EMBL/GenBank/DDBJ whole genome shotgun (WGS) entry which is preliminary data.</text>
</comment>
<dbReference type="Proteomes" id="UP001596109">
    <property type="component" value="Unassembled WGS sequence"/>
</dbReference>
<keyword evidence="6" id="KW-1185">Reference proteome</keyword>
<protein>
    <submittedName>
        <fullName evidence="5">Uncharacterized protein</fullName>
    </submittedName>
</protein>
<dbReference type="EMBL" id="JBHSNO010000005">
    <property type="protein sequence ID" value="MFC5589647.1"/>
    <property type="molecule type" value="Genomic_DNA"/>
</dbReference>
<keyword evidence="1" id="KW-0285">Flavoprotein</keyword>
<name>A0ABW0TJW7_9BACL</name>
<evidence type="ECO:0000313" key="5">
    <source>
        <dbReference type="EMBL" id="MFC5589647.1"/>
    </source>
</evidence>
<evidence type="ECO:0000256" key="3">
    <source>
        <dbReference type="ARBA" id="ARBA00023002"/>
    </source>
</evidence>
<dbReference type="Gene3D" id="3.20.20.30">
    <property type="entry name" value="Luciferase-like domain"/>
    <property type="match status" value="1"/>
</dbReference>
<accession>A0ABW0TJW7</accession>
<organism evidence="5 6">
    <name type="scientific">Sporosarcina soli</name>
    <dbReference type="NCBI Taxonomy" id="334736"/>
    <lineage>
        <taxon>Bacteria</taxon>
        <taxon>Bacillati</taxon>
        <taxon>Bacillota</taxon>
        <taxon>Bacilli</taxon>
        <taxon>Bacillales</taxon>
        <taxon>Caryophanaceae</taxon>
        <taxon>Sporosarcina</taxon>
    </lineage>
</organism>
<evidence type="ECO:0000256" key="2">
    <source>
        <dbReference type="ARBA" id="ARBA00022643"/>
    </source>
</evidence>
<gene>
    <name evidence="5" type="ORF">ACFPRA_12145</name>
</gene>
<reference evidence="6" key="1">
    <citation type="journal article" date="2019" name="Int. J. Syst. Evol. Microbiol.">
        <title>The Global Catalogue of Microorganisms (GCM) 10K type strain sequencing project: providing services to taxonomists for standard genome sequencing and annotation.</title>
        <authorList>
            <consortium name="The Broad Institute Genomics Platform"/>
            <consortium name="The Broad Institute Genome Sequencing Center for Infectious Disease"/>
            <person name="Wu L."/>
            <person name="Ma J."/>
        </authorList>
    </citation>
    <scope>NUCLEOTIDE SEQUENCE [LARGE SCALE GENOMIC DNA]</scope>
    <source>
        <strain evidence="6">CGMCC 4.1434</strain>
    </source>
</reference>